<dbReference type="Proteomes" id="UP000577724">
    <property type="component" value="Unassembled WGS sequence"/>
</dbReference>
<gene>
    <name evidence="8" type="ORF">HP548_01000</name>
</gene>
<dbReference type="InterPro" id="IPR035895">
    <property type="entry name" value="HPr-like_sf"/>
</dbReference>
<keyword evidence="4" id="KW-0963">Cytoplasm</keyword>
<evidence type="ECO:0000256" key="2">
    <source>
        <dbReference type="ARBA" id="ARBA00004496"/>
    </source>
</evidence>
<dbReference type="InterPro" id="IPR000032">
    <property type="entry name" value="HPr-like"/>
</dbReference>
<evidence type="ECO:0000256" key="3">
    <source>
        <dbReference type="ARBA" id="ARBA00020422"/>
    </source>
</evidence>
<accession>A0ABX2MI20</accession>
<dbReference type="GeneID" id="97129260"/>
<dbReference type="InterPro" id="IPR001020">
    <property type="entry name" value="PTS_HPr_His_P_site"/>
</dbReference>
<dbReference type="PANTHER" id="PTHR33705">
    <property type="entry name" value="PHOSPHOCARRIER PROTEIN HPR"/>
    <property type="match status" value="1"/>
</dbReference>
<comment type="subcellular location">
    <subcellularLocation>
        <location evidence="2">Cytoplasm</location>
    </subcellularLocation>
</comment>
<evidence type="ECO:0000256" key="6">
    <source>
        <dbReference type="ARBA" id="ARBA00022683"/>
    </source>
</evidence>
<dbReference type="PROSITE" id="PS51350">
    <property type="entry name" value="PTS_HPR_DOM"/>
    <property type="match status" value="1"/>
</dbReference>
<evidence type="ECO:0000313" key="9">
    <source>
        <dbReference type="Proteomes" id="UP000577724"/>
    </source>
</evidence>
<evidence type="ECO:0000256" key="4">
    <source>
        <dbReference type="ARBA" id="ARBA00022490"/>
    </source>
</evidence>
<organism evidence="8 9">
    <name type="scientific">Paenibacillus taichungensis</name>
    <dbReference type="NCBI Taxonomy" id="484184"/>
    <lineage>
        <taxon>Bacteria</taxon>
        <taxon>Bacillati</taxon>
        <taxon>Bacillota</taxon>
        <taxon>Bacilli</taxon>
        <taxon>Bacillales</taxon>
        <taxon>Paenibacillaceae</taxon>
        <taxon>Paenibacillus</taxon>
    </lineage>
</organism>
<dbReference type="PROSITE" id="PS00589">
    <property type="entry name" value="PTS_HPR_SER"/>
    <property type="match status" value="1"/>
</dbReference>
<keyword evidence="5" id="KW-0813">Transport</keyword>
<dbReference type="SUPFAM" id="SSF55594">
    <property type="entry name" value="HPr-like"/>
    <property type="match status" value="1"/>
</dbReference>
<dbReference type="InterPro" id="IPR050399">
    <property type="entry name" value="HPr"/>
</dbReference>
<dbReference type="Pfam" id="PF00381">
    <property type="entry name" value="PTS-HPr"/>
    <property type="match status" value="1"/>
</dbReference>
<comment type="function">
    <text evidence="1">General (non sugar-specific) component of the phosphoenolpyruvate-dependent sugar phosphotransferase system (sugar PTS). This major carbohydrate active-transport system catalyzes the phosphorylation of incoming sugar substrates concomitantly with their translocation across the cell membrane. The phosphoryl group from phosphoenolpyruvate (PEP) is transferred to the phosphoryl carrier protein HPr by enzyme I. Phospho-HPr then transfers it to the PTS EIIA domain.</text>
</comment>
<evidence type="ECO:0000256" key="5">
    <source>
        <dbReference type="ARBA" id="ARBA00022597"/>
    </source>
</evidence>
<keyword evidence="9" id="KW-1185">Reference proteome</keyword>
<keyword evidence="5" id="KW-0762">Sugar transport</keyword>
<keyword evidence="6" id="KW-0598">Phosphotransferase system</keyword>
<dbReference type="PRINTS" id="PR00107">
    <property type="entry name" value="PHOSPHOCPHPR"/>
</dbReference>
<dbReference type="PANTHER" id="PTHR33705:SF2">
    <property type="entry name" value="PHOSPHOCARRIER PROTEIN NPR"/>
    <property type="match status" value="1"/>
</dbReference>
<evidence type="ECO:0000313" key="8">
    <source>
        <dbReference type="EMBL" id="NUU52678.1"/>
    </source>
</evidence>
<evidence type="ECO:0000259" key="7">
    <source>
        <dbReference type="PROSITE" id="PS51350"/>
    </source>
</evidence>
<proteinExistence type="predicted"/>
<dbReference type="PROSITE" id="PS00369">
    <property type="entry name" value="PTS_HPR_HIS"/>
    <property type="match status" value="1"/>
</dbReference>
<dbReference type="RefSeq" id="WP_175380637.1">
    <property type="nucleotide sequence ID" value="NZ_CBCRYD010000020.1"/>
</dbReference>
<evidence type="ECO:0000256" key="1">
    <source>
        <dbReference type="ARBA" id="ARBA00003681"/>
    </source>
</evidence>
<dbReference type="EMBL" id="JABMCC010000078">
    <property type="protein sequence ID" value="NUU52678.1"/>
    <property type="molecule type" value="Genomic_DNA"/>
</dbReference>
<comment type="caution">
    <text evidence="8">The sequence shown here is derived from an EMBL/GenBank/DDBJ whole genome shotgun (WGS) entry which is preliminary data.</text>
</comment>
<dbReference type="NCBIfam" id="TIGR01003">
    <property type="entry name" value="PTS_HPr_family"/>
    <property type="match status" value="1"/>
</dbReference>
<protein>
    <recommendedName>
        <fullName evidence="3">Phosphocarrier protein HPr</fullName>
    </recommendedName>
</protein>
<dbReference type="CDD" id="cd00367">
    <property type="entry name" value="PTS-HPr_like"/>
    <property type="match status" value="1"/>
</dbReference>
<name>A0ABX2MI20_9BACL</name>
<dbReference type="Gene3D" id="3.30.1340.10">
    <property type="entry name" value="HPr-like"/>
    <property type="match status" value="1"/>
</dbReference>
<dbReference type="InterPro" id="IPR002114">
    <property type="entry name" value="PTS_HPr_Ser_P_site"/>
</dbReference>
<sequence length="91" mass="10103">MIRKTFIVTDETGIHARPSTILVNSVSKLDSEVKIIHDGKEVNLKSILGILSLGMEYGYEFDIVVNGSDEVNVLETLEETLLREGIAEIKN</sequence>
<feature type="domain" description="HPr" evidence="7">
    <location>
        <begin position="1"/>
        <end position="89"/>
    </location>
</feature>
<reference evidence="8 9" key="1">
    <citation type="submission" date="2020-05" db="EMBL/GenBank/DDBJ databases">
        <title>Genome Sequencing of Type Strains.</title>
        <authorList>
            <person name="Lemaire J.F."/>
            <person name="Inderbitzin P."/>
            <person name="Gregorio O.A."/>
            <person name="Collins S.B."/>
            <person name="Wespe N."/>
            <person name="Knight-Connoni V."/>
        </authorList>
    </citation>
    <scope>NUCLEOTIDE SEQUENCE [LARGE SCALE GENOMIC DNA]</scope>
    <source>
        <strain evidence="8 9">DSM 19942</strain>
    </source>
</reference>